<dbReference type="KEGG" id="rge:RGE_31240"/>
<dbReference type="HOGENOM" id="CLU_650332_0_0_4"/>
<evidence type="ECO:0000313" key="2">
    <source>
        <dbReference type="Proteomes" id="UP000007883"/>
    </source>
</evidence>
<dbReference type="Proteomes" id="UP000007883">
    <property type="component" value="Chromosome"/>
</dbReference>
<dbReference type="PATRIC" id="fig|983917.3.peg.3049"/>
<dbReference type="STRING" id="983917.RGE_31240"/>
<proteinExistence type="predicted"/>
<gene>
    <name evidence="1" type="ordered locus">RGE_31240</name>
</gene>
<accession>I0HTX6</accession>
<dbReference type="AlphaFoldDB" id="I0HTX6"/>
<organism evidence="1 2">
    <name type="scientific">Rubrivivax gelatinosus (strain NBRC 100245 / IL144)</name>
    <dbReference type="NCBI Taxonomy" id="983917"/>
    <lineage>
        <taxon>Bacteria</taxon>
        <taxon>Pseudomonadati</taxon>
        <taxon>Pseudomonadota</taxon>
        <taxon>Betaproteobacteria</taxon>
        <taxon>Burkholderiales</taxon>
        <taxon>Sphaerotilaceae</taxon>
        <taxon>Rubrivivax</taxon>
    </lineage>
</organism>
<sequence length="422" mass="42942">MQASTASGAPVTFTVIVANTALVDSAPVTLAWSVAGVDVGTPTVSCTSAGSAVCPTTLGASTTIDKLPAQRQLIFKYTVTLPSDARGNVVATAVATTAQDEDTSDNTVSATTAAYDARNASYEVYAADGKAYQMTVDFDAGSYTISGNGVSDTRSFADDGNGGFIVGSGPERLRSGDGVIVGVHVLGGTATPYIAANSFLTTTTGAAGNYDLMFRRVAADGSGATTHPATARVSGNVLQVCENDNEVLYATACGSGYMKSYALTVADGVFTATPTTSGGVGLSFRIAYVGESKVLLSVGNSTLGDGRVQWMAGLQDGQASIFPGSFVGPDLLSSGVQWATITLDGDAGTYNVVDAALNDQGVLRADLSNQQPGSMFYAELTTQYVGSPVWVLQNYPLVIVGGAPLVSGSVTNLSGLLQIALP</sequence>
<protein>
    <recommendedName>
        <fullName evidence="3">DUF11 domain-containing protein</fullName>
    </recommendedName>
</protein>
<evidence type="ECO:0008006" key="3">
    <source>
        <dbReference type="Google" id="ProtNLM"/>
    </source>
</evidence>
<reference evidence="1 2" key="1">
    <citation type="journal article" date="2012" name="J. Bacteriol.">
        <title>Complete genome sequence of phototrophic betaproteobacterium Rubrivivax gelatinosus IL144.</title>
        <authorList>
            <person name="Nagashima S."/>
            <person name="Kamimura A."/>
            <person name="Shimizu T."/>
            <person name="Nakamura-isaki S."/>
            <person name="Aono E."/>
            <person name="Sakamoto K."/>
            <person name="Ichikawa N."/>
            <person name="Nakazawa H."/>
            <person name="Sekine M."/>
            <person name="Yamazaki S."/>
            <person name="Fujita N."/>
            <person name="Shimada K."/>
            <person name="Hanada S."/>
            <person name="Nagashima K.V.P."/>
        </authorList>
    </citation>
    <scope>NUCLEOTIDE SEQUENCE [LARGE SCALE GENOMIC DNA]</scope>
    <source>
        <strain evidence="2">NBRC 100245 / IL144</strain>
    </source>
</reference>
<evidence type="ECO:0000313" key="1">
    <source>
        <dbReference type="EMBL" id="BAL96463.1"/>
    </source>
</evidence>
<dbReference type="EMBL" id="AP012320">
    <property type="protein sequence ID" value="BAL96463.1"/>
    <property type="molecule type" value="Genomic_DNA"/>
</dbReference>
<dbReference type="eggNOG" id="ENOG50340KZ">
    <property type="taxonomic scope" value="Bacteria"/>
</dbReference>
<name>I0HTX6_RUBGI</name>
<keyword evidence="2" id="KW-1185">Reference proteome</keyword>